<dbReference type="NCBIfam" id="TIGR01845">
    <property type="entry name" value="outer_NodT"/>
    <property type="match status" value="1"/>
</dbReference>
<dbReference type="InterPro" id="IPR010131">
    <property type="entry name" value="MdtP/NodT-like"/>
</dbReference>
<evidence type="ECO:0000256" key="1">
    <source>
        <dbReference type="ARBA" id="ARBA00007613"/>
    </source>
</evidence>
<sequence length="461" mass="48121">MPKHLVLLATTALLTTSCASAPLYQARDAGLSAAPVWAAAPALPADRLDDWVVTFNDPVLESLVAEADAANYSIAAAVARYEGARASARSANAGRMPSISADGGVTQREANAGSSTTYSLGASVSWEADVWGRLTDRALAGVADAEASQADLEGARLSVAGSVAKAWFFLIEARLQSELAAFDVETKEQSLSLVDRRFQRGVSRSSDVRTARSALASSRAALASRLRTEAAAARSLEILLGRYPDASLPHDSDLPELPALAGVGAPGDLLARRPDVQAAEARLASAGLRASEARRALLPRLTLTGSLDASAPDLGDLIDSDAVIGSLIGGLTAPIFSGGALRAERDRAEAAARTQLAVYASTVLTAWREAEDAIHADAALADRVEALTAAAEEAAEAEALVLRQYTSGVATIFELLDAQSRRISAESFLISARRERATNRVDLYLAIAGNYRTTPTVATEG</sequence>
<protein>
    <submittedName>
        <fullName evidence="3">Efflux transporter outer membrane subunit</fullName>
    </submittedName>
</protein>
<dbReference type="RefSeq" id="WP_330195389.1">
    <property type="nucleotide sequence ID" value="NZ_JAZDRO010000001.1"/>
</dbReference>
<dbReference type="PANTHER" id="PTHR30203:SF29">
    <property type="entry name" value="PROTEIN CYAE"/>
    <property type="match status" value="1"/>
</dbReference>
<evidence type="ECO:0000313" key="4">
    <source>
        <dbReference type="Proteomes" id="UP001310692"/>
    </source>
</evidence>
<keyword evidence="2" id="KW-0564">Palmitate</keyword>
<name>A0ABU7LWD2_9PROT</name>
<feature type="signal peptide" evidence="2">
    <location>
        <begin position="1"/>
        <end position="21"/>
    </location>
</feature>
<reference evidence="3 4" key="1">
    <citation type="submission" date="2024-01" db="EMBL/GenBank/DDBJ databases">
        <title>Hyphobacterium bacterium isolated from marine sediment.</title>
        <authorList>
            <person name="Zhao S."/>
        </authorList>
    </citation>
    <scope>NUCLEOTIDE SEQUENCE [LARGE SCALE GENOMIC DNA]</scope>
    <source>
        <strain evidence="3 4">Y60-23</strain>
    </source>
</reference>
<feature type="chain" id="PRO_5044971237" evidence="2">
    <location>
        <begin position="22"/>
        <end position="461"/>
    </location>
</feature>
<organism evidence="3 4">
    <name type="scientific">Hyphobacterium marinum</name>
    <dbReference type="NCBI Taxonomy" id="3116574"/>
    <lineage>
        <taxon>Bacteria</taxon>
        <taxon>Pseudomonadati</taxon>
        <taxon>Pseudomonadota</taxon>
        <taxon>Alphaproteobacteria</taxon>
        <taxon>Maricaulales</taxon>
        <taxon>Maricaulaceae</taxon>
        <taxon>Hyphobacterium</taxon>
    </lineage>
</organism>
<comment type="similarity">
    <text evidence="1 2">Belongs to the outer membrane factor (OMF) (TC 1.B.17) family.</text>
</comment>
<evidence type="ECO:0000313" key="3">
    <source>
        <dbReference type="EMBL" id="MEE2565858.1"/>
    </source>
</evidence>
<dbReference type="Gene3D" id="2.20.200.10">
    <property type="entry name" value="Outer membrane efflux proteins (OEP)"/>
    <property type="match status" value="1"/>
</dbReference>
<keyword evidence="2" id="KW-0449">Lipoprotein</keyword>
<dbReference type="InterPro" id="IPR003423">
    <property type="entry name" value="OMP_efflux"/>
</dbReference>
<proteinExistence type="inferred from homology"/>
<comment type="subcellular location">
    <subcellularLocation>
        <location evidence="2">Cell membrane</location>
        <topology evidence="2">Lipid-anchor</topology>
    </subcellularLocation>
</comment>
<keyword evidence="2" id="KW-1134">Transmembrane beta strand</keyword>
<dbReference type="Gene3D" id="1.20.1600.10">
    <property type="entry name" value="Outer membrane efflux proteins (OEP)"/>
    <property type="match status" value="1"/>
</dbReference>
<keyword evidence="4" id="KW-1185">Reference proteome</keyword>
<dbReference type="EMBL" id="JAZDRO010000001">
    <property type="protein sequence ID" value="MEE2565858.1"/>
    <property type="molecule type" value="Genomic_DNA"/>
</dbReference>
<keyword evidence="2" id="KW-0812">Transmembrane</keyword>
<dbReference type="SUPFAM" id="SSF56954">
    <property type="entry name" value="Outer membrane efflux proteins (OEP)"/>
    <property type="match status" value="1"/>
</dbReference>
<dbReference type="PANTHER" id="PTHR30203">
    <property type="entry name" value="OUTER MEMBRANE CATION EFFLUX PROTEIN"/>
    <property type="match status" value="1"/>
</dbReference>
<gene>
    <name evidence="3" type="ORF">V0U35_04130</name>
</gene>
<dbReference type="Proteomes" id="UP001310692">
    <property type="component" value="Unassembled WGS sequence"/>
</dbReference>
<evidence type="ECO:0000256" key="2">
    <source>
        <dbReference type="RuleBase" id="RU362097"/>
    </source>
</evidence>
<comment type="caution">
    <text evidence="3">The sequence shown here is derived from an EMBL/GenBank/DDBJ whole genome shotgun (WGS) entry which is preliminary data.</text>
</comment>
<dbReference type="Pfam" id="PF02321">
    <property type="entry name" value="OEP"/>
    <property type="match status" value="2"/>
</dbReference>
<keyword evidence="2" id="KW-0732">Signal</keyword>
<accession>A0ABU7LWD2</accession>
<keyword evidence="2" id="KW-0472">Membrane</keyword>
<dbReference type="PROSITE" id="PS51257">
    <property type="entry name" value="PROKAR_LIPOPROTEIN"/>
    <property type="match status" value="1"/>
</dbReference>